<dbReference type="OrthoDB" id="5840294at2759"/>
<accession>A0A2A2L783</accession>
<name>A0A2A2L783_9BILA</name>
<proteinExistence type="predicted"/>
<dbReference type="InterPro" id="IPR043968">
    <property type="entry name" value="SGNH"/>
</dbReference>
<dbReference type="PANTHER" id="PTHR23028:SF127">
    <property type="entry name" value="ACYL_TRANSF_3 DOMAIN-CONTAINING PROTEIN-RELATED"/>
    <property type="match status" value="1"/>
</dbReference>
<keyword evidence="3" id="KW-1185">Reference proteome</keyword>
<evidence type="ECO:0000259" key="1">
    <source>
        <dbReference type="Pfam" id="PF19040"/>
    </source>
</evidence>
<protein>
    <recommendedName>
        <fullName evidence="1">SGNH domain-containing protein</fullName>
    </recommendedName>
</protein>
<feature type="domain" description="SGNH" evidence="1">
    <location>
        <begin position="6"/>
        <end position="232"/>
    </location>
</feature>
<comment type="caution">
    <text evidence="2">The sequence shown here is derived from an EMBL/GenBank/DDBJ whole genome shotgun (WGS) entry which is preliminary data.</text>
</comment>
<dbReference type="GO" id="GO:0000271">
    <property type="term" value="P:polysaccharide biosynthetic process"/>
    <property type="evidence" value="ECO:0007669"/>
    <property type="project" value="TreeGrafter"/>
</dbReference>
<dbReference type="Pfam" id="PF19040">
    <property type="entry name" value="SGNH"/>
    <property type="match status" value="1"/>
</dbReference>
<sequence>MMHIYGSCKFGRPLDGQYRFFAIGNSFACNQGAVAFNAFRNYSKEFIVSCEPACEVLSEKQFYICGSQLNMTSLFEYVQPDVLFIIQRIIMGKAPFNKSKPIEEDPIYQQHLKKLKYFESAPYLKKIFILNAFPSCVQSCAQVAIDWLKNEHKPLKEVGEKFVENDDEYGRARYEALVKNCKKCEMIDYKDILRNEDGKFTMYDDRMNVMYQDNVGHFNVYGRERIKPVYEKLAKKFAEEFVTNVNN</sequence>
<dbReference type="EMBL" id="LIAE01007099">
    <property type="protein sequence ID" value="PAV81988.1"/>
    <property type="molecule type" value="Genomic_DNA"/>
</dbReference>
<evidence type="ECO:0000313" key="2">
    <source>
        <dbReference type="EMBL" id="PAV81988.1"/>
    </source>
</evidence>
<dbReference type="Proteomes" id="UP000218231">
    <property type="component" value="Unassembled WGS sequence"/>
</dbReference>
<organism evidence="2 3">
    <name type="scientific">Diploscapter pachys</name>
    <dbReference type="NCBI Taxonomy" id="2018661"/>
    <lineage>
        <taxon>Eukaryota</taxon>
        <taxon>Metazoa</taxon>
        <taxon>Ecdysozoa</taxon>
        <taxon>Nematoda</taxon>
        <taxon>Chromadorea</taxon>
        <taxon>Rhabditida</taxon>
        <taxon>Rhabditina</taxon>
        <taxon>Rhabditomorpha</taxon>
        <taxon>Rhabditoidea</taxon>
        <taxon>Rhabditidae</taxon>
        <taxon>Diploscapter</taxon>
    </lineage>
</organism>
<reference evidence="2 3" key="1">
    <citation type="journal article" date="2017" name="Curr. Biol.">
        <title>Genome architecture and evolution of a unichromosomal asexual nematode.</title>
        <authorList>
            <person name="Fradin H."/>
            <person name="Zegar C."/>
            <person name="Gutwein M."/>
            <person name="Lucas J."/>
            <person name="Kovtun M."/>
            <person name="Corcoran D."/>
            <person name="Baugh L.R."/>
            <person name="Kiontke K."/>
            <person name="Gunsalus K."/>
            <person name="Fitch D.H."/>
            <person name="Piano F."/>
        </authorList>
    </citation>
    <scope>NUCLEOTIDE SEQUENCE [LARGE SCALE GENOMIC DNA]</scope>
    <source>
        <strain evidence="2">PF1309</strain>
    </source>
</reference>
<dbReference type="GO" id="GO:0016020">
    <property type="term" value="C:membrane"/>
    <property type="evidence" value="ECO:0007669"/>
    <property type="project" value="TreeGrafter"/>
</dbReference>
<dbReference type="PANTHER" id="PTHR23028">
    <property type="entry name" value="ACETYLTRANSFERASE"/>
    <property type="match status" value="1"/>
</dbReference>
<dbReference type="InterPro" id="IPR050879">
    <property type="entry name" value="Acyltransferase_3"/>
</dbReference>
<dbReference type="AlphaFoldDB" id="A0A2A2L783"/>
<evidence type="ECO:0000313" key="3">
    <source>
        <dbReference type="Proteomes" id="UP000218231"/>
    </source>
</evidence>
<gene>
    <name evidence="2" type="ORF">WR25_05864</name>
</gene>